<dbReference type="Proteomes" id="UP000228528">
    <property type="component" value="Unassembled WGS sequence"/>
</dbReference>
<dbReference type="AlphaFoldDB" id="A0A2M6NZF3"/>
<evidence type="ECO:0008006" key="4">
    <source>
        <dbReference type="Google" id="ProtNLM"/>
    </source>
</evidence>
<feature type="non-terminal residue" evidence="2">
    <location>
        <position position="1"/>
    </location>
</feature>
<accession>A0A2M6NZF3</accession>
<dbReference type="Pfam" id="PF13196">
    <property type="entry name" value="DUF4012"/>
    <property type="match status" value="1"/>
</dbReference>
<protein>
    <recommendedName>
        <fullName evidence="4">DUF4012 domain-containing protein</fullName>
    </recommendedName>
</protein>
<feature type="transmembrane region" description="Helical" evidence="1">
    <location>
        <begin position="127"/>
        <end position="147"/>
    </location>
</feature>
<keyword evidence="1" id="KW-0812">Transmembrane</keyword>
<proteinExistence type="predicted"/>
<dbReference type="InterPro" id="IPR025101">
    <property type="entry name" value="DUF4012"/>
</dbReference>
<evidence type="ECO:0000313" key="2">
    <source>
        <dbReference type="EMBL" id="PIR76842.1"/>
    </source>
</evidence>
<organism evidence="2 3">
    <name type="scientific">Candidatus Magasanikbacteria bacterium CG10_big_fil_rev_8_21_14_0_10_38_6</name>
    <dbReference type="NCBI Taxonomy" id="1974647"/>
    <lineage>
        <taxon>Bacteria</taxon>
        <taxon>Candidatus Magasanikiibacteriota</taxon>
    </lineage>
</organism>
<gene>
    <name evidence="2" type="ORF">COU30_05685</name>
</gene>
<sequence>TKKPEVSSHVVNLRAEGYEKEWDAVTPYVPEKAPQLPQCASYNPAEAVSFSNKVAKVNAYLSAVKAYTKQDQAVPRADRMKEKPVVIRQPLVSRIGSSFSFPRPSFSFFSRAKDWWYGVLNAKYMRYVAVILLFFSILPFPALSMYIHVRKTGDEVINASTNAFLSLQSSTAAAFHANLPQAQYDLEEALASFDTATNLVDKEHKLLISTAKLLPIIGAEVKSRQAVLEAGHKLALWNTYLVKGIEEASKDDSMSIIDRFRILRVHIDRSIPQYQEALVLLNKVNPSTLPLEYQEPFVQFRDLFAAVIDDMHDIVQLVDAVDLVFGGKHPRTHLIMFQNTNEWRPTGGFTGSFAVVNFSDGKWDIDVPGGGTYDLQGQLDVFEKPPLPLQLVNKRWEFQDANWFPDFSASAQKTAWFYEHARGETVDGVIAIDSTVLERFLRVVGPQVSRAYDDVSLDADSAVHSIEEQIVSEKDSSAPKQIVSSLLLQFLTDVQSLDAGDMLGLLQELHEALEQGEIKVYFSDESQSYFRQFGWTGELVATAPAQDYLHVSVANIGGAKTDALIEQNIDHQSVIQEDGSIIDTVIIHRAQDAYYGDNTLYNTSNISYIRAYVPEGAELLDAGGFTPPPEDFFVVPEDWYVDDVDVLKQEQGLHIDEHTGTRITNEFEKTAFGNWMITSPGESQSLYFVYKLPFSLFDMSTKQEDTWADLLYNETPASKYSLLTQKQSGKDVHFSSQIIYPNSWQPVWKSRPDIDFASNGATFDTTLLVDEVYGVVFAQHK</sequence>
<reference evidence="3" key="1">
    <citation type="submission" date="2017-09" db="EMBL/GenBank/DDBJ databases">
        <title>Depth-based differentiation of microbial function through sediment-hosted aquifers and enrichment of novel symbionts in the deep terrestrial subsurface.</title>
        <authorList>
            <person name="Probst A.J."/>
            <person name="Ladd B."/>
            <person name="Jarett J.K."/>
            <person name="Geller-Mcgrath D.E."/>
            <person name="Sieber C.M.K."/>
            <person name="Emerson J.B."/>
            <person name="Anantharaman K."/>
            <person name="Thomas B.C."/>
            <person name="Malmstrom R."/>
            <person name="Stieglmeier M."/>
            <person name="Klingl A."/>
            <person name="Woyke T."/>
            <person name="Ryan C.M."/>
            <person name="Banfield J.F."/>
        </authorList>
    </citation>
    <scope>NUCLEOTIDE SEQUENCE [LARGE SCALE GENOMIC DNA]</scope>
</reference>
<evidence type="ECO:0000256" key="1">
    <source>
        <dbReference type="SAM" id="Phobius"/>
    </source>
</evidence>
<keyword evidence="1" id="KW-0472">Membrane</keyword>
<comment type="caution">
    <text evidence="2">The sequence shown here is derived from an EMBL/GenBank/DDBJ whole genome shotgun (WGS) entry which is preliminary data.</text>
</comment>
<name>A0A2M6NZF3_9BACT</name>
<evidence type="ECO:0000313" key="3">
    <source>
        <dbReference type="Proteomes" id="UP000228528"/>
    </source>
</evidence>
<dbReference type="EMBL" id="PFBW01000235">
    <property type="protein sequence ID" value="PIR76842.1"/>
    <property type="molecule type" value="Genomic_DNA"/>
</dbReference>
<keyword evidence="1" id="KW-1133">Transmembrane helix</keyword>